<organism evidence="10 11">
    <name type="scientific">Thlaspi arvense</name>
    <name type="common">Field penny-cress</name>
    <dbReference type="NCBI Taxonomy" id="13288"/>
    <lineage>
        <taxon>Eukaryota</taxon>
        <taxon>Viridiplantae</taxon>
        <taxon>Streptophyta</taxon>
        <taxon>Embryophyta</taxon>
        <taxon>Tracheophyta</taxon>
        <taxon>Spermatophyta</taxon>
        <taxon>Magnoliopsida</taxon>
        <taxon>eudicotyledons</taxon>
        <taxon>Gunneridae</taxon>
        <taxon>Pentapetalae</taxon>
        <taxon>rosids</taxon>
        <taxon>malvids</taxon>
        <taxon>Brassicales</taxon>
        <taxon>Brassicaceae</taxon>
        <taxon>Thlaspideae</taxon>
        <taxon>Thlaspi</taxon>
    </lineage>
</organism>
<dbReference type="GO" id="GO:0071555">
    <property type="term" value="P:cell wall organization"/>
    <property type="evidence" value="ECO:0007669"/>
    <property type="project" value="UniProtKB-KW"/>
</dbReference>
<keyword evidence="3" id="KW-0134">Cell wall</keyword>
<dbReference type="AlphaFoldDB" id="A0AAU9RJP4"/>
<dbReference type="InterPro" id="IPR011050">
    <property type="entry name" value="Pectin_lyase_fold/virulence"/>
</dbReference>
<evidence type="ECO:0000313" key="10">
    <source>
        <dbReference type="EMBL" id="CAH2044659.1"/>
    </source>
</evidence>
<protein>
    <submittedName>
        <fullName evidence="10">Uncharacterized protein</fullName>
    </submittedName>
</protein>
<evidence type="ECO:0000256" key="7">
    <source>
        <dbReference type="ARBA" id="ARBA00023316"/>
    </source>
</evidence>
<keyword evidence="7" id="KW-0961">Cell wall biogenesis/degradation</keyword>
<keyword evidence="6 9" id="KW-0326">Glycosidase</keyword>
<evidence type="ECO:0000256" key="3">
    <source>
        <dbReference type="ARBA" id="ARBA00022512"/>
    </source>
</evidence>
<keyword evidence="5 9" id="KW-0378">Hydrolase</keyword>
<evidence type="ECO:0000256" key="6">
    <source>
        <dbReference type="ARBA" id="ARBA00023295"/>
    </source>
</evidence>
<evidence type="ECO:0000256" key="5">
    <source>
        <dbReference type="ARBA" id="ARBA00022801"/>
    </source>
</evidence>
<keyword evidence="4" id="KW-0964">Secreted</keyword>
<dbReference type="GO" id="GO:0005975">
    <property type="term" value="P:carbohydrate metabolic process"/>
    <property type="evidence" value="ECO:0007669"/>
    <property type="project" value="InterPro"/>
</dbReference>
<dbReference type="SUPFAM" id="SSF51126">
    <property type="entry name" value="Pectin lyase-like"/>
    <property type="match status" value="2"/>
</dbReference>
<comment type="similarity">
    <text evidence="2 9">Belongs to the glycosyl hydrolase 28 family.</text>
</comment>
<dbReference type="PROSITE" id="PS00502">
    <property type="entry name" value="POLYGALACTURONASE"/>
    <property type="match status" value="1"/>
</dbReference>
<evidence type="ECO:0000313" key="11">
    <source>
        <dbReference type="Proteomes" id="UP000836841"/>
    </source>
</evidence>
<evidence type="ECO:0000256" key="1">
    <source>
        <dbReference type="ARBA" id="ARBA00004191"/>
    </source>
</evidence>
<accession>A0AAU9RJP4</accession>
<comment type="subcellular location">
    <subcellularLocation>
        <location evidence="1">Secreted</location>
        <location evidence="1">Cell wall</location>
    </subcellularLocation>
</comment>
<proteinExistence type="inferred from homology"/>
<sequence>TILASYHDEEQRDALFRYETISPTESPSGGLDTGIFDVSEFGASPEADSDSTNAFQKTWEAACKHQGTTKFYVPEGVFLVGEIEFKGPCSTESTLEVEIIGDLVAPPSLKAFPSNHWIVFKRLSNILFHGRTNLDGLGEVEAWKQPSCHNSHKCVKGITSLILRNVSNAVIRDITFSNGKGFHLGLHLVRNVKVHNVNISSPWDSPNTDGIHVHSSSNIRITNSTIAVGDDCVSISTGSINVLVSGTRCGPGHGISIGSLGRAKNEEEVKGIVVQNCTISGSHYGVRIKTWPTSPPSQANNMRFEDIKMINVSHPIIIDQEYCPSNSCNTTFPSMVKLSNIEYKNIRGTYNTKVGVTLRCSSLVACENITLIDVNLKQTILASYHDEEQLDALFRYETISPSEPPSGGLDTVIFDVSEFGASPDANSNSTDAFQKTWEAACEHQGTTTFYVPEGVFLVGAIEFKGPCRTKSTLEVEIIGDLVAPPSIKEFPSDHWIIFKQLSDILLHGRTNLDGLGEVEAWKQPSCHNSFKCAKGITSLKLRNVSNAIIRDITLSNGKGFHLGLHLARNVKVQNSETIASPWEHRRARFRHTLWSRPWNQYKNEEEVRGIIVQNCTISGSDNGVRIKTWPTSPPSQANNMRFEDIMMINVSNPIIIDQDYCPSNSCNTTFPSMVKVSNIEFKNIRGTYNTEFGVTLRCSSLVACENIALIDVNLKRINTNTTEKKHQESFSMKGGLQGLVVFNSTFN</sequence>
<dbReference type="InterPro" id="IPR000743">
    <property type="entry name" value="Glyco_hydro_28"/>
</dbReference>
<evidence type="ECO:0000256" key="4">
    <source>
        <dbReference type="ARBA" id="ARBA00022525"/>
    </source>
</evidence>
<name>A0AAU9RJP4_THLAR</name>
<dbReference type="Gene3D" id="2.160.20.10">
    <property type="entry name" value="Single-stranded right-handed beta-helix, Pectin lyase-like"/>
    <property type="match status" value="3"/>
</dbReference>
<reference evidence="10 11" key="1">
    <citation type="submission" date="2022-03" db="EMBL/GenBank/DDBJ databases">
        <authorList>
            <person name="Nunn A."/>
            <person name="Chopra R."/>
            <person name="Nunn A."/>
            <person name="Contreras Garrido A."/>
        </authorList>
    </citation>
    <scope>NUCLEOTIDE SEQUENCE [LARGE SCALE GENOMIC DNA]</scope>
</reference>
<evidence type="ECO:0000256" key="8">
    <source>
        <dbReference type="PROSITE-ProRule" id="PRU10052"/>
    </source>
</evidence>
<feature type="active site" evidence="8">
    <location>
        <position position="253"/>
    </location>
</feature>
<dbReference type="SMART" id="SM00710">
    <property type="entry name" value="PbH1"/>
    <property type="match status" value="10"/>
</dbReference>
<dbReference type="FunFam" id="2.160.20.10:FF:000004">
    <property type="entry name" value="Pectin lyase-like superfamily protein"/>
    <property type="match status" value="1"/>
</dbReference>
<dbReference type="Proteomes" id="UP000836841">
    <property type="component" value="Chromosome 2"/>
</dbReference>
<dbReference type="InterPro" id="IPR012334">
    <property type="entry name" value="Pectin_lyas_fold"/>
</dbReference>
<evidence type="ECO:0000256" key="2">
    <source>
        <dbReference type="ARBA" id="ARBA00008834"/>
    </source>
</evidence>
<gene>
    <name evidence="10" type="ORF">TAV2_LOCUS6776</name>
</gene>
<dbReference type="Pfam" id="PF00295">
    <property type="entry name" value="Glyco_hydro_28"/>
    <property type="match status" value="3"/>
</dbReference>
<dbReference type="PANTHER" id="PTHR31375">
    <property type="match status" value="1"/>
</dbReference>
<dbReference type="InterPro" id="IPR006626">
    <property type="entry name" value="PbH1"/>
</dbReference>
<dbReference type="GO" id="GO:0004650">
    <property type="term" value="F:polygalacturonase activity"/>
    <property type="evidence" value="ECO:0007669"/>
    <property type="project" value="InterPro"/>
</dbReference>
<dbReference type="EMBL" id="OU466858">
    <property type="protein sequence ID" value="CAH2044659.1"/>
    <property type="molecule type" value="Genomic_DNA"/>
</dbReference>
<evidence type="ECO:0000256" key="9">
    <source>
        <dbReference type="RuleBase" id="RU361169"/>
    </source>
</evidence>
<keyword evidence="11" id="KW-1185">Reference proteome</keyword>
<feature type="non-terminal residue" evidence="10">
    <location>
        <position position="747"/>
    </location>
</feature>